<dbReference type="NCBIfam" id="TIGR01571">
    <property type="entry name" value="A_thal_Cys_rich"/>
    <property type="match status" value="1"/>
</dbReference>
<gene>
    <name evidence="3" type="ORF">CDEB00056_LOCUS20200</name>
    <name evidence="4" type="ORF">CDEB00056_LOCUS20204</name>
</gene>
<evidence type="ECO:0000313" key="3">
    <source>
        <dbReference type="EMBL" id="CAE0475347.1"/>
    </source>
</evidence>
<proteinExistence type="predicted"/>
<evidence type="ECO:0000256" key="1">
    <source>
        <dbReference type="SAM" id="MobiDB-lite"/>
    </source>
</evidence>
<keyword evidence="2" id="KW-1133">Transmembrane helix</keyword>
<protein>
    <submittedName>
        <fullName evidence="3">Uncharacterized protein</fullName>
    </submittedName>
</protein>
<feature type="region of interest" description="Disordered" evidence="1">
    <location>
        <begin position="80"/>
        <end position="121"/>
    </location>
</feature>
<feature type="compositionally biased region" description="Low complexity" evidence="1">
    <location>
        <begin position="106"/>
        <end position="119"/>
    </location>
</feature>
<accession>A0A6S8YHM9</accession>
<feature type="region of interest" description="Disordered" evidence="1">
    <location>
        <begin position="188"/>
        <end position="214"/>
    </location>
</feature>
<name>A0A6S8YHM9_9STRA</name>
<evidence type="ECO:0000256" key="2">
    <source>
        <dbReference type="SAM" id="Phobius"/>
    </source>
</evidence>
<feature type="transmembrane region" description="Helical" evidence="2">
    <location>
        <begin position="291"/>
        <end position="310"/>
    </location>
</feature>
<feature type="transmembrane region" description="Helical" evidence="2">
    <location>
        <begin position="363"/>
        <end position="382"/>
    </location>
</feature>
<dbReference type="AlphaFoldDB" id="A0A6S8YHM9"/>
<organism evidence="3">
    <name type="scientific">Chaetoceros debilis</name>
    <dbReference type="NCBI Taxonomy" id="122233"/>
    <lineage>
        <taxon>Eukaryota</taxon>
        <taxon>Sar</taxon>
        <taxon>Stramenopiles</taxon>
        <taxon>Ochrophyta</taxon>
        <taxon>Bacillariophyta</taxon>
        <taxon>Coscinodiscophyceae</taxon>
        <taxon>Chaetocerotophycidae</taxon>
        <taxon>Chaetocerotales</taxon>
        <taxon>Chaetocerotaceae</taxon>
        <taxon>Chaetoceros</taxon>
    </lineage>
</organism>
<dbReference type="InterPro" id="IPR006461">
    <property type="entry name" value="PLAC_motif_containing"/>
</dbReference>
<keyword evidence="2" id="KW-0472">Membrane</keyword>
<feature type="compositionally biased region" description="Basic residues" evidence="1">
    <location>
        <begin position="235"/>
        <end position="250"/>
    </location>
</feature>
<feature type="region of interest" description="Disordered" evidence="1">
    <location>
        <begin position="131"/>
        <end position="150"/>
    </location>
</feature>
<feature type="region of interest" description="Disordered" evidence="1">
    <location>
        <begin position="228"/>
        <end position="251"/>
    </location>
</feature>
<evidence type="ECO:0000313" key="4">
    <source>
        <dbReference type="EMBL" id="CAE0475351.1"/>
    </source>
</evidence>
<sequence length="471" mass="52498">MPEEANPLEQAVIKCDEFGLGMDEMDNFLLGGGEKLPGGRIRIKLYPIEEEYGNDMDQHEDINMDPEALIAAAMKMAEKNSKRDLAKKTKTATATKQSSEREAKTKLQLKSQSQQLSQQVAAEERDILTPLAPTMDSNNNGNSNSEDPMGWLTQSGLSEDQREMIRMAMTPKAGHKKSHNFNFDNDITNSNRDRGAMPKNIVDPLVSGTPSKNKPKIQIEMMGMKKSAVVANKQKSNRSNKSGKSRKKKNSLSAAMSVYSVTGCDQTVVAFVDEWRDGMGDIFSHGVCHPALLLSFFAPVFALGQVMTRLKLNWVGSIGTKDDTNAIFFKFGTIVLSWISLNVLSIVSFQFRYMNGVLGSVEIFAMVMINMFMYTFCVFATGNTRNYMRQVYNIHDVPGTDYLVSAVYMPFTIAQMLRHTADYNQLEAYMFTTTGLFDGGGDFEFLNNVHSYSTYNSPTYDDETSIVSSLA</sequence>
<reference evidence="3" key="1">
    <citation type="submission" date="2021-01" db="EMBL/GenBank/DDBJ databases">
        <authorList>
            <person name="Corre E."/>
            <person name="Pelletier E."/>
            <person name="Niang G."/>
            <person name="Scheremetjew M."/>
            <person name="Finn R."/>
            <person name="Kale V."/>
            <person name="Holt S."/>
            <person name="Cochrane G."/>
            <person name="Meng A."/>
            <person name="Brown T."/>
            <person name="Cohen L."/>
        </authorList>
    </citation>
    <scope>NUCLEOTIDE SEQUENCE</scope>
    <source>
        <strain evidence="3">MM31A-1</strain>
    </source>
</reference>
<dbReference type="EMBL" id="HBIO01026292">
    <property type="protein sequence ID" value="CAE0475351.1"/>
    <property type="molecule type" value="Transcribed_RNA"/>
</dbReference>
<keyword evidence="2" id="KW-0812">Transmembrane</keyword>
<feature type="transmembrane region" description="Helical" evidence="2">
    <location>
        <begin position="331"/>
        <end position="351"/>
    </location>
</feature>
<dbReference type="EMBL" id="HBIO01026288">
    <property type="protein sequence ID" value="CAE0475347.1"/>
    <property type="molecule type" value="Transcribed_RNA"/>
</dbReference>